<dbReference type="InterPro" id="IPR017853">
    <property type="entry name" value="GH"/>
</dbReference>
<evidence type="ECO:0000259" key="6">
    <source>
        <dbReference type="Pfam" id="PF02836"/>
    </source>
</evidence>
<gene>
    <name evidence="8" type="ORF">PQ465_13550</name>
</gene>
<keyword evidence="4" id="KW-0732">Signal</keyword>
<evidence type="ECO:0000256" key="2">
    <source>
        <dbReference type="ARBA" id="ARBA00022801"/>
    </source>
</evidence>
<feature type="signal peptide" evidence="4">
    <location>
        <begin position="1"/>
        <end position="29"/>
    </location>
</feature>
<dbReference type="EMBL" id="CP117880">
    <property type="protein sequence ID" value="WDF67330.1"/>
    <property type="molecule type" value="Genomic_DNA"/>
</dbReference>
<reference evidence="8 9" key="1">
    <citation type="submission" date="2023-02" db="EMBL/GenBank/DDBJ databases">
        <title>Genome sequence of Sphingobacterium sp. KACC 22765.</title>
        <authorList>
            <person name="Kim S."/>
            <person name="Heo J."/>
            <person name="Kwon S.-W."/>
        </authorList>
    </citation>
    <scope>NUCLEOTIDE SEQUENCE [LARGE SCALE GENOMIC DNA]</scope>
    <source>
        <strain evidence="8 9">KACC 22765</strain>
    </source>
</reference>
<dbReference type="InterPro" id="IPR008979">
    <property type="entry name" value="Galactose-bd-like_sf"/>
</dbReference>
<dbReference type="InterPro" id="IPR006103">
    <property type="entry name" value="Glyco_hydro_2_cat"/>
</dbReference>
<dbReference type="InterPro" id="IPR051913">
    <property type="entry name" value="GH2_Domain-Containing"/>
</dbReference>
<feature type="chain" id="PRO_5047194949" evidence="4">
    <location>
        <begin position="30"/>
        <end position="937"/>
    </location>
</feature>
<evidence type="ECO:0000256" key="3">
    <source>
        <dbReference type="ARBA" id="ARBA00023295"/>
    </source>
</evidence>
<dbReference type="SUPFAM" id="SSF49785">
    <property type="entry name" value="Galactose-binding domain-like"/>
    <property type="match status" value="1"/>
</dbReference>
<dbReference type="InterPro" id="IPR006104">
    <property type="entry name" value="Glyco_hydro_2_N"/>
</dbReference>
<dbReference type="SUPFAM" id="SSF49303">
    <property type="entry name" value="beta-Galactosidase/glucuronidase domain"/>
    <property type="match status" value="1"/>
</dbReference>
<protein>
    <submittedName>
        <fullName evidence="8">Glycoside hydrolase family 2 TIM barrel-domain containing protein</fullName>
    </submittedName>
</protein>
<evidence type="ECO:0000256" key="4">
    <source>
        <dbReference type="SAM" id="SignalP"/>
    </source>
</evidence>
<dbReference type="Pfam" id="PF02837">
    <property type="entry name" value="Glyco_hydro_2_N"/>
    <property type="match status" value="1"/>
</dbReference>
<dbReference type="Gene3D" id="3.20.20.80">
    <property type="entry name" value="Glycosidases"/>
    <property type="match status" value="1"/>
</dbReference>
<feature type="domain" description="Glycoside hydrolase family 2 immunoglobulin-like beta-sandwich" evidence="5">
    <location>
        <begin position="212"/>
        <end position="315"/>
    </location>
</feature>
<dbReference type="InterPro" id="IPR006102">
    <property type="entry name" value="Ig-like_GH2"/>
</dbReference>
<keyword evidence="9" id="KW-1185">Reference proteome</keyword>
<dbReference type="Proteomes" id="UP001221558">
    <property type="component" value="Chromosome"/>
</dbReference>
<dbReference type="Pfam" id="PF02836">
    <property type="entry name" value="Glyco_hydro_2_C"/>
    <property type="match status" value="1"/>
</dbReference>
<dbReference type="GO" id="GO:0016787">
    <property type="term" value="F:hydrolase activity"/>
    <property type="evidence" value="ECO:0007669"/>
    <property type="project" value="UniProtKB-KW"/>
</dbReference>
<organism evidence="8 9">
    <name type="scientific">Sphingobacterium oryzagri</name>
    <dbReference type="NCBI Taxonomy" id="3025669"/>
    <lineage>
        <taxon>Bacteria</taxon>
        <taxon>Pseudomonadati</taxon>
        <taxon>Bacteroidota</taxon>
        <taxon>Sphingobacteriia</taxon>
        <taxon>Sphingobacteriales</taxon>
        <taxon>Sphingobacteriaceae</taxon>
        <taxon>Sphingobacterium</taxon>
    </lineage>
</organism>
<feature type="domain" description="Glycosyl hydrolases family 2 sugar binding" evidence="7">
    <location>
        <begin position="35"/>
        <end position="170"/>
    </location>
</feature>
<evidence type="ECO:0000313" key="8">
    <source>
        <dbReference type="EMBL" id="WDF67330.1"/>
    </source>
</evidence>
<comment type="similarity">
    <text evidence="1">Belongs to the glycosyl hydrolase 2 family.</text>
</comment>
<evidence type="ECO:0000256" key="1">
    <source>
        <dbReference type="ARBA" id="ARBA00007401"/>
    </source>
</evidence>
<evidence type="ECO:0000259" key="7">
    <source>
        <dbReference type="Pfam" id="PF02837"/>
    </source>
</evidence>
<evidence type="ECO:0000259" key="5">
    <source>
        <dbReference type="Pfam" id="PF00703"/>
    </source>
</evidence>
<accession>A0ABY7WGB7</accession>
<dbReference type="PANTHER" id="PTHR42732:SF1">
    <property type="entry name" value="BETA-MANNOSIDASE"/>
    <property type="match status" value="1"/>
</dbReference>
<dbReference type="SUPFAM" id="SSF51445">
    <property type="entry name" value="(Trans)glycosidases"/>
    <property type="match status" value="1"/>
</dbReference>
<dbReference type="InterPro" id="IPR036156">
    <property type="entry name" value="Beta-gal/glucu_dom_sf"/>
</dbReference>
<dbReference type="PANTHER" id="PTHR42732">
    <property type="entry name" value="BETA-GALACTOSIDASE"/>
    <property type="match status" value="1"/>
</dbReference>
<dbReference type="Pfam" id="PF00703">
    <property type="entry name" value="Glyco_hydro_2"/>
    <property type="match status" value="1"/>
</dbReference>
<evidence type="ECO:0000313" key="9">
    <source>
        <dbReference type="Proteomes" id="UP001221558"/>
    </source>
</evidence>
<keyword evidence="3" id="KW-0326">Glycosidase</keyword>
<dbReference type="Gene3D" id="2.60.40.10">
    <property type="entry name" value="Immunoglobulins"/>
    <property type="match status" value="1"/>
</dbReference>
<keyword evidence="2 8" id="KW-0378">Hydrolase</keyword>
<dbReference type="InterPro" id="IPR013783">
    <property type="entry name" value="Ig-like_fold"/>
</dbReference>
<dbReference type="RefSeq" id="WP_274266060.1">
    <property type="nucleotide sequence ID" value="NZ_CP117880.1"/>
</dbReference>
<dbReference type="Gene3D" id="2.60.120.260">
    <property type="entry name" value="Galactose-binding domain-like"/>
    <property type="match status" value="1"/>
</dbReference>
<proteinExistence type="inferred from homology"/>
<sequence>MILHSYRRIGRRIILSLTLTVATCVVANAQQSIDLAGKWTVALDSLDIGEEREWAKNSFSANINLPGTLDGAGLGEPNMLKPALTKPQLTHLTRKHSYIGAAWYTKEISIPKDWKDKKIGLKLERVLWKTQVWVDGKKVDVEQNSLIAPHYFDLTNYLTPGKTQRLTLKIDNRKFFDLSYDNMAHAYTNHTQIIWNGVIGDIQLTAENALSVADVQVFSSLANKNVQVKAVLRNDGQRSIKRQIVFNIRDKADQSIVATQSKDLVLAAGINELEFTMPVNSAIKPWDEFHPNLYTLESSIKESQMQKKETDFAFRDFTTSGKTFLLNGKPIFLRGTLECNIFPLTGHPPMKKNEWKKLFQTAKNWGLNHIRFHSWCPPEAAFQAADDIGMYLQVELPIWSLTVGELQSTTAFLYQEADRMIKEYGNHPSFMLWSMGNELQGKMEVLNKMVDVIKRKDSRHLYANTSFTFEKGHGDRPEKNDDFFVTQWTTDGWVRGQGVFNDQSPSFNKNYNAALVNVHVPVVTHEIGQYAVYPNLKEIDKYTGVLDPLNFKAIREDLQAKGMINQADDFLTSSGKLAAILYKEEIERALKTAGISGFQLLDLHDFPGQGTALVGLLDAFWDSKGILDSTEFKNFNAPLVPLLNFEKATYKNTETFHGAVAISNYFKEFEHDQAINWKIVAGDKELKSGQLSGRIALGFNDLAGKISLDLNEIKVATKLTMTLSLAGTNFQNSWNIWVYPDKKVNDYGKVFYTQDVQEAMRQLRKGKKVLLNPDWKTIEGLEGKFVPVFWSPVHFPKQAGSMGLLLDNTHAAFNDFPTDNHTDWQWWDLHRKSTTLVLDSLEGGTPLIQMVDNFANNRKLALAVEGEMHGGKLMIVSIDLATDLEGRPVANQLLKSILTYMNSENFEPEKISNPSWLEAKLKARKKEQAKQDATAIY</sequence>
<feature type="domain" description="Glycoside hydrolase family 2 catalytic" evidence="6">
    <location>
        <begin position="321"/>
        <end position="458"/>
    </location>
</feature>
<name>A0ABY7WGB7_9SPHI</name>